<evidence type="ECO:0000256" key="1">
    <source>
        <dbReference type="ARBA" id="ARBA00022737"/>
    </source>
</evidence>
<feature type="repeat" description="TPR" evidence="3">
    <location>
        <begin position="114"/>
        <end position="147"/>
    </location>
</feature>
<evidence type="ECO:0000313" key="5">
    <source>
        <dbReference type="EMBL" id="MBB3837941.1"/>
    </source>
</evidence>
<dbReference type="SUPFAM" id="SSF48452">
    <property type="entry name" value="TPR-like"/>
    <property type="match status" value="1"/>
</dbReference>
<keyword evidence="6" id="KW-1185">Reference proteome</keyword>
<dbReference type="InterPro" id="IPR011990">
    <property type="entry name" value="TPR-like_helical_dom_sf"/>
</dbReference>
<organism evidence="5 6">
    <name type="scientific">Runella defluvii</name>
    <dbReference type="NCBI Taxonomy" id="370973"/>
    <lineage>
        <taxon>Bacteria</taxon>
        <taxon>Pseudomonadati</taxon>
        <taxon>Bacteroidota</taxon>
        <taxon>Cytophagia</taxon>
        <taxon>Cytophagales</taxon>
        <taxon>Spirosomataceae</taxon>
        <taxon>Runella</taxon>
    </lineage>
</organism>
<dbReference type="AlphaFoldDB" id="A0A7W5ZLE2"/>
<dbReference type="PROSITE" id="PS50005">
    <property type="entry name" value="TPR"/>
    <property type="match status" value="1"/>
</dbReference>
<dbReference type="RefSeq" id="WP_183972890.1">
    <property type="nucleotide sequence ID" value="NZ_JACIBY010000003.1"/>
</dbReference>
<dbReference type="Pfam" id="PF07719">
    <property type="entry name" value="TPR_2"/>
    <property type="match status" value="1"/>
</dbReference>
<dbReference type="InterPro" id="IPR019734">
    <property type="entry name" value="TPR_rpt"/>
</dbReference>
<dbReference type="Pfam" id="PF13181">
    <property type="entry name" value="TPR_8"/>
    <property type="match status" value="1"/>
</dbReference>
<dbReference type="SMART" id="SM00028">
    <property type="entry name" value="TPR"/>
    <property type="match status" value="2"/>
</dbReference>
<protein>
    <submittedName>
        <fullName evidence="5">Tetratricopeptide (TPR) repeat protein</fullName>
    </submittedName>
</protein>
<sequence>MPKIKKRYLCTALLDQPPMIESLLFSLLLWIWDNRSFDTISRSNRAKIEGQQAYNEKDYQHALEAYQNVSTASLFAEPESRLNLAHTYFQLKQLRNAQKYYAKLSLVSNPFLASRALNQLGVIETMQKDTAQALFYFRQSLRLNPDNDKAQYNYELLKKRYHGKEKEAKAPPQTPPDLAPKKNAPQPQTEQVAKQTEEKKNLLNQLKNLKMSEEQAMIILESLKASEIQYLQQQRHRTTANDDAKGKW</sequence>
<keyword evidence="2 3" id="KW-0802">TPR repeat</keyword>
<gene>
    <name evidence="5" type="ORF">FHS57_001938</name>
</gene>
<accession>A0A7W5ZLE2</accession>
<evidence type="ECO:0000256" key="3">
    <source>
        <dbReference type="PROSITE-ProRule" id="PRU00339"/>
    </source>
</evidence>
<reference evidence="5 6" key="1">
    <citation type="submission" date="2020-08" db="EMBL/GenBank/DDBJ databases">
        <title>Genomic Encyclopedia of Type Strains, Phase IV (KMG-IV): sequencing the most valuable type-strain genomes for metagenomic binning, comparative biology and taxonomic classification.</title>
        <authorList>
            <person name="Goeker M."/>
        </authorList>
    </citation>
    <scope>NUCLEOTIDE SEQUENCE [LARGE SCALE GENOMIC DNA]</scope>
    <source>
        <strain evidence="5 6">DSM 17976</strain>
    </source>
</reference>
<name>A0A7W5ZLE2_9BACT</name>
<feature type="compositionally biased region" description="Polar residues" evidence="4">
    <location>
        <begin position="185"/>
        <end position="194"/>
    </location>
</feature>
<evidence type="ECO:0000313" key="6">
    <source>
        <dbReference type="Proteomes" id="UP000541352"/>
    </source>
</evidence>
<dbReference type="Proteomes" id="UP000541352">
    <property type="component" value="Unassembled WGS sequence"/>
</dbReference>
<dbReference type="Gene3D" id="1.25.40.10">
    <property type="entry name" value="Tetratricopeptide repeat domain"/>
    <property type="match status" value="1"/>
</dbReference>
<keyword evidence="1" id="KW-0677">Repeat</keyword>
<evidence type="ECO:0000256" key="2">
    <source>
        <dbReference type="ARBA" id="ARBA00022803"/>
    </source>
</evidence>
<dbReference type="InterPro" id="IPR013105">
    <property type="entry name" value="TPR_2"/>
</dbReference>
<proteinExistence type="predicted"/>
<evidence type="ECO:0000256" key="4">
    <source>
        <dbReference type="SAM" id="MobiDB-lite"/>
    </source>
</evidence>
<dbReference type="EMBL" id="JACIBY010000003">
    <property type="protein sequence ID" value="MBB3837941.1"/>
    <property type="molecule type" value="Genomic_DNA"/>
</dbReference>
<comment type="caution">
    <text evidence="5">The sequence shown here is derived from an EMBL/GenBank/DDBJ whole genome shotgun (WGS) entry which is preliminary data.</text>
</comment>
<feature type="region of interest" description="Disordered" evidence="4">
    <location>
        <begin position="162"/>
        <end position="199"/>
    </location>
</feature>